<evidence type="ECO:0008006" key="7">
    <source>
        <dbReference type="Google" id="ProtNLM"/>
    </source>
</evidence>
<accession>M0A123</accession>
<evidence type="ECO:0000313" key="5">
    <source>
        <dbReference type="EMBL" id="ELY91058.1"/>
    </source>
</evidence>
<protein>
    <recommendedName>
        <fullName evidence="7">HTH iclR-type domain-containing protein</fullName>
    </recommendedName>
</protein>
<dbReference type="Pfam" id="PF24034">
    <property type="entry name" value="DUF7343"/>
    <property type="match status" value="1"/>
</dbReference>
<evidence type="ECO:0000256" key="1">
    <source>
        <dbReference type="SAM" id="MobiDB-lite"/>
    </source>
</evidence>
<reference evidence="5 6" key="1">
    <citation type="journal article" date="2014" name="PLoS Genet.">
        <title>Phylogenetically driven sequencing of extremely halophilic archaea reveals strategies for static and dynamic osmo-response.</title>
        <authorList>
            <person name="Becker E.A."/>
            <person name="Seitzer P.M."/>
            <person name="Tritt A."/>
            <person name="Larsen D."/>
            <person name="Krusor M."/>
            <person name="Yao A.I."/>
            <person name="Wu D."/>
            <person name="Madern D."/>
            <person name="Eisen J.A."/>
            <person name="Darling A.E."/>
            <person name="Facciotti M.T."/>
        </authorList>
    </citation>
    <scope>NUCLEOTIDE SEQUENCE [LARGE SCALE GENOMIC DNA]</scope>
    <source>
        <strain evidence="5 6">JCM 10989</strain>
    </source>
</reference>
<feature type="compositionally biased region" description="Acidic residues" evidence="1">
    <location>
        <begin position="56"/>
        <end position="82"/>
    </location>
</feature>
<feature type="region of interest" description="Disordered" evidence="1">
    <location>
        <begin position="149"/>
        <end position="175"/>
    </location>
</feature>
<organism evidence="5 6">
    <name type="scientific">Natrialba hulunbeirensis JCM 10989</name>
    <dbReference type="NCBI Taxonomy" id="1227493"/>
    <lineage>
        <taxon>Archaea</taxon>
        <taxon>Methanobacteriati</taxon>
        <taxon>Methanobacteriota</taxon>
        <taxon>Stenosarchaea group</taxon>
        <taxon>Halobacteria</taxon>
        <taxon>Halobacteriales</taxon>
        <taxon>Natrialbaceae</taxon>
        <taxon>Natrialba</taxon>
    </lineage>
</organism>
<evidence type="ECO:0000259" key="3">
    <source>
        <dbReference type="Pfam" id="PF24034"/>
    </source>
</evidence>
<comment type="caution">
    <text evidence="5">The sequence shown here is derived from an EMBL/GenBank/DDBJ whole genome shotgun (WGS) entry which is preliminary data.</text>
</comment>
<gene>
    <name evidence="5" type="ORF">C483_10251</name>
</gene>
<keyword evidence="2" id="KW-1133">Transmembrane helix</keyword>
<dbReference type="InterPro" id="IPR055767">
    <property type="entry name" value="DUF7343"/>
</dbReference>
<keyword evidence="2" id="KW-0812">Transmembrane</keyword>
<sequence>MCGLIVVGCVLAVVWSIPVAVVADAGSGTTQAFQAVHDDDQLGIQGTEHGQLLVQENDDENGGDDADGIGNDDGEADDDIPEPAEVGQLDNATDVHISVSLYENRSAMFTVDYRFEDAESEEWQQLREDVEANPDAYVEYELEDWDSIRADGENETDREMSISSGSVTTDTSSTPQELGHVTFSFEWSSFAYVELNQMEAGDALVDFTLVEGRSLQVFPPEGYVINDVEPTPDDPREDSIRWNGGETEFMEGQPWIVMIENGDNETEPTDAEDGPAMPWLIVGIALGALAAAGAGGWWYKRRSKTATPPVGAAGDTTDTDTGGRPPASSDPAPSTDAGAAGNTDTTEPDDPVSNGPPPELLSNEERVLRLLETHGGRIKQQQVVSELEWTEAKTSQVVGGLREDDEIDVFRIGRENVLALPDDEDDE</sequence>
<evidence type="ECO:0000259" key="4">
    <source>
        <dbReference type="Pfam" id="PF24036"/>
    </source>
</evidence>
<name>M0A123_9EURY</name>
<keyword evidence="2" id="KW-0472">Membrane</keyword>
<keyword evidence="6" id="KW-1185">Reference proteome</keyword>
<feature type="domain" description="DUF7343" evidence="3">
    <location>
        <begin position="360"/>
        <end position="421"/>
    </location>
</feature>
<feature type="domain" description="DUF7345" evidence="4">
    <location>
        <begin position="99"/>
        <end position="223"/>
    </location>
</feature>
<feature type="compositionally biased region" description="Basic and acidic residues" evidence="1">
    <location>
        <begin position="149"/>
        <end position="160"/>
    </location>
</feature>
<dbReference type="Proteomes" id="UP000011519">
    <property type="component" value="Unassembled WGS sequence"/>
</dbReference>
<feature type="compositionally biased region" description="Low complexity" evidence="1">
    <location>
        <begin position="161"/>
        <end position="174"/>
    </location>
</feature>
<proteinExistence type="predicted"/>
<dbReference type="STRING" id="1227493.C483_10251"/>
<dbReference type="PATRIC" id="fig|1227493.4.peg.2041"/>
<evidence type="ECO:0000313" key="6">
    <source>
        <dbReference type="Proteomes" id="UP000011519"/>
    </source>
</evidence>
<feature type="compositionally biased region" description="Low complexity" evidence="1">
    <location>
        <begin position="311"/>
        <end position="345"/>
    </location>
</feature>
<dbReference type="InterPro" id="IPR055769">
    <property type="entry name" value="DUF7345"/>
</dbReference>
<feature type="transmembrane region" description="Helical" evidence="2">
    <location>
        <begin position="276"/>
        <end position="299"/>
    </location>
</feature>
<dbReference type="AlphaFoldDB" id="M0A123"/>
<dbReference type="EMBL" id="AOIM01000033">
    <property type="protein sequence ID" value="ELY91058.1"/>
    <property type="molecule type" value="Genomic_DNA"/>
</dbReference>
<feature type="region of interest" description="Disordered" evidence="1">
    <location>
        <begin position="56"/>
        <end position="85"/>
    </location>
</feature>
<dbReference type="Pfam" id="PF24036">
    <property type="entry name" value="DUF7345"/>
    <property type="match status" value="1"/>
</dbReference>
<evidence type="ECO:0000256" key="2">
    <source>
        <dbReference type="SAM" id="Phobius"/>
    </source>
</evidence>
<feature type="region of interest" description="Disordered" evidence="1">
    <location>
        <begin position="305"/>
        <end position="361"/>
    </location>
</feature>